<gene>
    <name evidence="14" type="ORF">BBP00_00003986</name>
</gene>
<reference evidence="14 15" key="1">
    <citation type="submission" date="2018-07" db="EMBL/GenBank/DDBJ databases">
        <title>Genome sequencing of oomycete isolates from Chile give support for New Zealand origin for Phytophthora kernoviae and make available the first Nothophytophthora sp. genome.</title>
        <authorList>
            <person name="Studholme D.J."/>
            <person name="Sanfuentes E."/>
            <person name="Panda P."/>
            <person name="Hill R."/>
            <person name="Sambles C."/>
            <person name="Grant M."/>
            <person name="Williams N.M."/>
            <person name="Mcdougal R.L."/>
        </authorList>
    </citation>
    <scope>NUCLEOTIDE SEQUENCE [LARGE SCALE GENOMIC DNA]</scope>
    <source>
        <strain evidence="14">Chile6</strain>
    </source>
</reference>
<keyword evidence="4" id="KW-0808">Transferase</keyword>
<dbReference type="EMBL" id="MBDO02000091">
    <property type="protein sequence ID" value="RLN63638.1"/>
    <property type="molecule type" value="Genomic_DNA"/>
</dbReference>
<evidence type="ECO:0000256" key="4">
    <source>
        <dbReference type="ARBA" id="ARBA00022679"/>
    </source>
</evidence>
<feature type="region of interest" description="Disordered" evidence="12">
    <location>
        <begin position="38"/>
        <end position="62"/>
    </location>
</feature>
<dbReference type="GO" id="GO:0016024">
    <property type="term" value="P:CDP-diacylglycerol biosynthetic process"/>
    <property type="evidence" value="ECO:0007669"/>
    <property type="project" value="TreeGrafter"/>
</dbReference>
<keyword evidence="5 13" id="KW-0812">Transmembrane</keyword>
<feature type="compositionally biased region" description="Basic and acidic residues" evidence="12">
    <location>
        <begin position="48"/>
        <end position="58"/>
    </location>
</feature>
<feature type="transmembrane region" description="Helical" evidence="13">
    <location>
        <begin position="296"/>
        <end position="317"/>
    </location>
</feature>
<evidence type="ECO:0000256" key="9">
    <source>
        <dbReference type="ARBA" id="ARBA00023136"/>
    </source>
</evidence>
<keyword evidence="9 13" id="KW-0472">Membrane</keyword>
<feature type="transmembrane region" description="Helical" evidence="13">
    <location>
        <begin position="97"/>
        <end position="122"/>
    </location>
</feature>
<evidence type="ECO:0000256" key="11">
    <source>
        <dbReference type="ARBA" id="ARBA00023264"/>
    </source>
</evidence>
<keyword evidence="11" id="KW-1208">Phospholipid metabolism</keyword>
<evidence type="ECO:0000256" key="13">
    <source>
        <dbReference type="SAM" id="Phobius"/>
    </source>
</evidence>
<protein>
    <submittedName>
        <fullName evidence="14">Uncharacterized protein</fullName>
    </submittedName>
</protein>
<keyword evidence="3" id="KW-0444">Lipid biosynthesis</keyword>
<dbReference type="PANTHER" id="PTHR46382">
    <property type="entry name" value="PHOSPHATIDATE CYTIDYLYLTRANSFERASE"/>
    <property type="match status" value="1"/>
</dbReference>
<evidence type="ECO:0000256" key="8">
    <source>
        <dbReference type="ARBA" id="ARBA00023098"/>
    </source>
</evidence>
<keyword evidence="7 13" id="KW-1133">Transmembrane helix</keyword>
<evidence type="ECO:0000256" key="1">
    <source>
        <dbReference type="ARBA" id="ARBA00004651"/>
    </source>
</evidence>
<dbReference type="AlphaFoldDB" id="A0A3F2RSW3"/>
<name>A0A3F2RSW3_9STRA</name>
<evidence type="ECO:0000313" key="14">
    <source>
        <dbReference type="EMBL" id="RLN63638.1"/>
    </source>
</evidence>
<keyword evidence="6" id="KW-0548">Nucleotidyltransferase</keyword>
<dbReference type="OrthoDB" id="164191at2759"/>
<keyword evidence="8" id="KW-0443">Lipid metabolism</keyword>
<accession>A0A3F2RSW3</accession>
<keyword evidence="10" id="KW-0594">Phospholipid biosynthesis</keyword>
<feature type="transmembrane region" description="Helical" evidence="13">
    <location>
        <begin position="134"/>
        <end position="156"/>
    </location>
</feature>
<evidence type="ECO:0000313" key="15">
    <source>
        <dbReference type="Proteomes" id="UP000277300"/>
    </source>
</evidence>
<evidence type="ECO:0000256" key="5">
    <source>
        <dbReference type="ARBA" id="ARBA00022692"/>
    </source>
</evidence>
<keyword evidence="2" id="KW-1003">Cell membrane</keyword>
<dbReference type="Proteomes" id="UP000277300">
    <property type="component" value="Unassembled WGS sequence"/>
</dbReference>
<dbReference type="PANTHER" id="PTHR46382:SF1">
    <property type="entry name" value="PHOSPHATIDATE CYTIDYLYLTRANSFERASE"/>
    <property type="match status" value="1"/>
</dbReference>
<evidence type="ECO:0000256" key="10">
    <source>
        <dbReference type="ARBA" id="ARBA00023209"/>
    </source>
</evidence>
<feature type="transmembrane region" description="Helical" evidence="13">
    <location>
        <begin position="250"/>
        <end position="276"/>
    </location>
</feature>
<dbReference type="GO" id="GO:0005886">
    <property type="term" value="C:plasma membrane"/>
    <property type="evidence" value="ECO:0007669"/>
    <property type="project" value="UniProtKB-SubCell"/>
</dbReference>
<feature type="transmembrane region" description="Helical" evidence="13">
    <location>
        <begin position="323"/>
        <end position="344"/>
    </location>
</feature>
<evidence type="ECO:0000256" key="3">
    <source>
        <dbReference type="ARBA" id="ARBA00022516"/>
    </source>
</evidence>
<comment type="subcellular location">
    <subcellularLocation>
        <location evidence="1">Cell membrane</location>
        <topology evidence="1">Multi-pass membrane protein</topology>
    </subcellularLocation>
</comment>
<evidence type="ECO:0000256" key="6">
    <source>
        <dbReference type="ARBA" id="ARBA00022695"/>
    </source>
</evidence>
<sequence>MSAKCGYQDGDNLRFQGSFVSSGYTHSTTSYETGVSTIIGSDDGEMDNNEKDFKDPMTGKRRKTPSSVYQLEMETSRGVLIGLANNLFCGNLWLTRITVAGLVTAIWTIISTTAFLLVPFPVADTPRDLDGTPYYFWAANFVTTLCAFSCPTWPFAFSLVVQKSVFQVLLQNAFNCPLAANRECADPPLTSMQAYVLGVMAVILVRAFSARGPATLVVSLTLDLLGYAYISGALGLLITMVDPSDSNATWAAIWLGMLSAMWVAQFAAYCCGAMMYRFQIPHMRLLPRHIVVTLDVEASLFAIAAGSLALVFGGAILDVPGGVLPKVLFTIASVLMARFGRLILSVLKKASGVRWSGRLMPGFGGVLDAI</sequence>
<feature type="transmembrane region" description="Helical" evidence="13">
    <location>
        <begin position="216"/>
        <end position="238"/>
    </location>
</feature>
<evidence type="ECO:0000256" key="7">
    <source>
        <dbReference type="ARBA" id="ARBA00022989"/>
    </source>
</evidence>
<comment type="caution">
    <text evidence="14">The sequence shown here is derived from an EMBL/GenBank/DDBJ whole genome shotgun (WGS) entry which is preliminary data.</text>
</comment>
<dbReference type="GO" id="GO:0004605">
    <property type="term" value="F:phosphatidate cytidylyltransferase activity"/>
    <property type="evidence" value="ECO:0007669"/>
    <property type="project" value="TreeGrafter"/>
</dbReference>
<evidence type="ECO:0000256" key="2">
    <source>
        <dbReference type="ARBA" id="ARBA00022475"/>
    </source>
</evidence>
<organism evidence="14 15">
    <name type="scientific">Phytophthora kernoviae</name>
    <dbReference type="NCBI Taxonomy" id="325452"/>
    <lineage>
        <taxon>Eukaryota</taxon>
        <taxon>Sar</taxon>
        <taxon>Stramenopiles</taxon>
        <taxon>Oomycota</taxon>
        <taxon>Peronosporomycetes</taxon>
        <taxon>Peronosporales</taxon>
        <taxon>Peronosporaceae</taxon>
        <taxon>Phytophthora</taxon>
    </lineage>
</organism>
<proteinExistence type="predicted"/>
<evidence type="ECO:0000256" key="12">
    <source>
        <dbReference type="SAM" id="MobiDB-lite"/>
    </source>
</evidence>